<comment type="similarity">
    <text evidence="1">Belongs to the UPF0312 family.</text>
</comment>
<gene>
    <name evidence="3" type="ORF">EPA93_37155</name>
</gene>
<dbReference type="PANTHER" id="PTHR34406:SF1">
    <property type="entry name" value="PROTEIN YCEI"/>
    <property type="match status" value="1"/>
</dbReference>
<dbReference type="OrthoDB" id="9811006at2"/>
<dbReference type="EMBL" id="CP035758">
    <property type="protein sequence ID" value="QBD83699.1"/>
    <property type="molecule type" value="Genomic_DNA"/>
</dbReference>
<proteinExistence type="inferred from homology"/>
<name>A0A4P6K5X3_KTERU</name>
<dbReference type="Proteomes" id="UP000290365">
    <property type="component" value="Chromosome"/>
</dbReference>
<keyword evidence="4" id="KW-1185">Reference proteome</keyword>
<dbReference type="InterPro" id="IPR036761">
    <property type="entry name" value="TTHA0802/YceI-like_sf"/>
</dbReference>
<accession>A0A4P6K5X3</accession>
<sequence length="173" mass="19330">MAWEIDAAHSQATFAVKHMMISTVKGHFNVLRGQLHIDEQNPDNSWIEAEVDAASIDTRDENRDNHLRTGDFLEVEKYPTINFKSTKVEHIDGDEYKVLGNLTLRGVTREVIFKAEYSGQGKDPWGGTRAGLSAKGKIDRRDFGLTFNTALETGGVLVGEEVKIEIDLEAVQK</sequence>
<evidence type="ECO:0000313" key="3">
    <source>
        <dbReference type="EMBL" id="QBD83699.1"/>
    </source>
</evidence>
<evidence type="ECO:0000259" key="2">
    <source>
        <dbReference type="SMART" id="SM00867"/>
    </source>
</evidence>
<dbReference type="AlphaFoldDB" id="A0A4P6K5X3"/>
<dbReference type="Pfam" id="PF04264">
    <property type="entry name" value="YceI"/>
    <property type="match status" value="1"/>
</dbReference>
<dbReference type="SMART" id="SM00867">
    <property type="entry name" value="YceI"/>
    <property type="match status" value="1"/>
</dbReference>
<dbReference type="Gene3D" id="2.40.128.110">
    <property type="entry name" value="Lipid/polyisoprenoid-binding, YceI-like"/>
    <property type="match status" value="1"/>
</dbReference>
<feature type="domain" description="Lipid/polyisoprenoid-binding YceI-like" evidence="2">
    <location>
        <begin position="2"/>
        <end position="171"/>
    </location>
</feature>
<dbReference type="KEGG" id="kbs:EPA93_37155"/>
<evidence type="ECO:0000256" key="1">
    <source>
        <dbReference type="ARBA" id="ARBA00008812"/>
    </source>
</evidence>
<dbReference type="SUPFAM" id="SSF101874">
    <property type="entry name" value="YceI-like"/>
    <property type="match status" value="1"/>
</dbReference>
<organism evidence="3 4">
    <name type="scientific">Ktedonosporobacter rubrisoli</name>
    <dbReference type="NCBI Taxonomy" id="2509675"/>
    <lineage>
        <taxon>Bacteria</taxon>
        <taxon>Bacillati</taxon>
        <taxon>Chloroflexota</taxon>
        <taxon>Ktedonobacteria</taxon>
        <taxon>Ktedonobacterales</taxon>
        <taxon>Ktedonosporobacteraceae</taxon>
        <taxon>Ktedonosporobacter</taxon>
    </lineage>
</organism>
<reference evidence="3 4" key="1">
    <citation type="submission" date="2019-01" db="EMBL/GenBank/DDBJ databases">
        <title>Ktedonosporobacter rubrisoli SCAWS-G2.</title>
        <authorList>
            <person name="Huang Y."/>
            <person name="Yan B."/>
        </authorList>
    </citation>
    <scope>NUCLEOTIDE SEQUENCE [LARGE SCALE GENOMIC DNA]</scope>
    <source>
        <strain evidence="3 4">SCAWS-G2</strain>
    </source>
</reference>
<dbReference type="InterPro" id="IPR007372">
    <property type="entry name" value="Lipid/polyisoprenoid-bd_YceI"/>
</dbReference>
<evidence type="ECO:0000313" key="4">
    <source>
        <dbReference type="Proteomes" id="UP000290365"/>
    </source>
</evidence>
<dbReference type="PANTHER" id="PTHR34406">
    <property type="entry name" value="PROTEIN YCEI"/>
    <property type="match status" value="1"/>
</dbReference>
<protein>
    <submittedName>
        <fullName evidence="3">Polyisoprenoid-binding protein</fullName>
    </submittedName>
</protein>